<dbReference type="NCBIfam" id="NF045581">
    <property type="entry name" value="PG0541_fam"/>
    <property type="match status" value="1"/>
</dbReference>
<dbReference type="GO" id="GO:0030234">
    <property type="term" value="F:enzyme regulator activity"/>
    <property type="evidence" value="ECO:0007669"/>
    <property type="project" value="InterPro"/>
</dbReference>
<organism evidence="1">
    <name type="scientific">Desulfofervidus auxilii</name>
    <dbReference type="NCBI Taxonomy" id="1621989"/>
    <lineage>
        <taxon>Bacteria</taxon>
        <taxon>Pseudomonadati</taxon>
        <taxon>Thermodesulfobacteriota</taxon>
        <taxon>Candidatus Desulfofervidia</taxon>
        <taxon>Candidatus Desulfofervidales</taxon>
        <taxon>Candidatus Desulfofervidaceae</taxon>
        <taxon>Candidatus Desulfofervidus</taxon>
    </lineage>
</organism>
<dbReference type="GO" id="GO:0006808">
    <property type="term" value="P:regulation of nitrogen utilization"/>
    <property type="evidence" value="ECO:0007669"/>
    <property type="project" value="InterPro"/>
</dbReference>
<dbReference type="InterPro" id="IPR002187">
    <property type="entry name" value="N-reg_PII"/>
</dbReference>
<dbReference type="InterPro" id="IPR011322">
    <property type="entry name" value="N-reg_PII-like_a/b"/>
</dbReference>
<dbReference type="Gene3D" id="3.30.70.120">
    <property type="match status" value="1"/>
</dbReference>
<protein>
    <submittedName>
        <fullName evidence="1">Transcriptional regulator</fullName>
    </submittedName>
</protein>
<reference evidence="1" key="1">
    <citation type="journal article" date="2020" name="mSystems">
        <title>Genome- and Community-Level Interaction Insights into Carbon Utilization and Element Cycling Functions of Hydrothermarchaeota in Hydrothermal Sediment.</title>
        <authorList>
            <person name="Zhou Z."/>
            <person name="Liu Y."/>
            <person name="Xu W."/>
            <person name="Pan J."/>
            <person name="Luo Z.H."/>
            <person name="Li M."/>
        </authorList>
    </citation>
    <scope>NUCLEOTIDE SEQUENCE [LARGE SCALE GENOMIC DNA]</scope>
    <source>
        <strain evidence="1">HyVt-233</strain>
    </source>
</reference>
<proteinExistence type="predicted"/>
<dbReference type="SUPFAM" id="SSF54913">
    <property type="entry name" value="GlnB-like"/>
    <property type="match status" value="1"/>
</dbReference>
<sequence>MKIIIIIYHVEYDEDLMAILEKTGIKNYSKLERVLGKGKNSEPRLDTAVWPGFNNALIIGVNEEEKETLLEELKKYSDKRQGKGICVFIMPLERII</sequence>
<dbReference type="Pfam" id="PF00543">
    <property type="entry name" value="P-II"/>
    <property type="match status" value="1"/>
</dbReference>
<dbReference type="Proteomes" id="UP000886289">
    <property type="component" value="Unassembled WGS sequence"/>
</dbReference>
<evidence type="ECO:0000313" key="1">
    <source>
        <dbReference type="EMBL" id="HDD44633.1"/>
    </source>
</evidence>
<comment type="caution">
    <text evidence="1">The sequence shown here is derived from an EMBL/GenBank/DDBJ whole genome shotgun (WGS) entry which is preliminary data.</text>
</comment>
<accession>A0A7C0U3H0</accession>
<dbReference type="AlphaFoldDB" id="A0A7C0U3H0"/>
<dbReference type="EMBL" id="DRBS01000266">
    <property type="protein sequence ID" value="HDD44633.1"/>
    <property type="molecule type" value="Genomic_DNA"/>
</dbReference>
<name>A0A7C0U3H0_DESA2</name>
<gene>
    <name evidence="1" type="ORF">ENG63_07225</name>
</gene>
<dbReference type="InterPro" id="IPR015867">
    <property type="entry name" value="N-reg_PII/ATP_PRibTrfase_C"/>
</dbReference>